<reference evidence="2" key="1">
    <citation type="submission" date="2020-05" db="UniProtKB">
        <authorList>
            <consortium name="EnsemblMetazoa"/>
        </authorList>
    </citation>
    <scope>IDENTIFICATION</scope>
    <source>
        <strain evidence="2">SANGQUA</strain>
    </source>
</reference>
<evidence type="ECO:0000259" key="1">
    <source>
        <dbReference type="Pfam" id="PF18701"/>
    </source>
</evidence>
<keyword evidence="3" id="KW-1185">Reference proteome</keyword>
<dbReference type="VEuPathDB" id="VectorBase:AQUA011903"/>
<dbReference type="InterPro" id="IPR036397">
    <property type="entry name" value="RNaseH_sf"/>
</dbReference>
<evidence type="ECO:0000313" key="3">
    <source>
        <dbReference type="Proteomes" id="UP000076407"/>
    </source>
</evidence>
<dbReference type="Gene3D" id="3.30.420.10">
    <property type="entry name" value="Ribonuclease H-like superfamily/Ribonuclease H"/>
    <property type="match status" value="1"/>
</dbReference>
<dbReference type="PANTHER" id="PTHR47331">
    <property type="entry name" value="PHD-TYPE DOMAIN-CONTAINING PROTEIN"/>
    <property type="match status" value="1"/>
</dbReference>
<evidence type="ECO:0000313" key="2">
    <source>
        <dbReference type="EnsemblMetazoa" id="AQUA011903-PA"/>
    </source>
</evidence>
<dbReference type="InterPro" id="IPR040676">
    <property type="entry name" value="DUF5641"/>
</dbReference>
<dbReference type="Pfam" id="PF18701">
    <property type="entry name" value="DUF5641"/>
    <property type="match status" value="1"/>
</dbReference>
<dbReference type="InterPro" id="IPR008042">
    <property type="entry name" value="Retrotrans_Pao"/>
</dbReference>
<protein>
    <recommendedName>
        <fullName evidence="1">DUF5641 domain-containing protein</fullName>
    </recommendedName>
</protein>
<dbReference type="GO" id="GO:0003676">
    <property type="term" value="F:nucleic acid binding"/>
    <property type="evidence" value="ECO:0007669"/>
    <property type="project" value="InterPro"/>
</dbReference>
<dbReference type="EnsemblMetazoa" id="AQUA011903-RA">
    <property type="protein sequence ID" value="AQUA011903-PA"/>
    <property type="gene ID" value="AQUA011903"/>
</dbReference>
<dbReference type="STRING" id="34691.A0A182XPV1"/>
<organism evidence="2 3">
    <name type="scientific">Anopheles quadriannulatus</name>
    <name type="common">Mosquito</name>
    <dbReference type="NCBI Taxonomy" id="34691"/>
    <lineage>
        <taxon>Eukaryota</taxon>
        <taxon>Metazoa</taxon>
        <taxon>Ecdysozoa</taxon>
        <taxon>Arthropoda</taxon>
        <taxon>Hexapoda</taxon>
        <taxon>Insecta</taxon>
        <taxon>Pterygota</taxon>
        <taxon>Neoptera</taxon>
        <taxon>Endopterygota</taxon>
        <taxon>Diptera</taxon>
        <taxon>Nematocera</taxon>
        <taxon>Culicoidea</taxon>
        <taxon>Culicidae</taxon>
        <taxon>Anophelinae</taxon>
        <taxon>Anopheles</taxon>
    </lineage>
</organism>
<dbReference type="InterPro" id="IPR012337">
    <property type="entry name" value="RNaseH-like_sf"/>
</dbReference>
<feature type="domain" description="DUF5641" evidence="1">
    <location>
        <begin position="455"/>
        <end position="547"/>
    </location>
</feature>
<dbReference type="Pfam" id="PF05380">
    <property type="entry name" value="Peptidase_A17"/>
    <property type="match status" value="1"/>
</dbReference>
<dbReference type="SUPFAM" id="SSF53098">
    <property type="entry name" value="Ribonuclease H-like"/>
    <property type="match status" value="1"/>
</dbReference>
<dbReference type="AlphaFoldDB" id="A0A182XPV1"/>
<sequence>KNLNLKPTVTTQKVLGVWWDAELDVFRFKIPPRNEDLLLGTTIPTKRQILSMLMSIYDPLGLIAGHLFFLKVTLQETWRMNVGWDDEVPQPIYEMWSQWLAHLPTLQSISIPRCYRESVKITECNINCVYSSTLARTAILLSHISGLRPTTTLSRQLYKFSPQLDTHGILRVKGRIDACEYVGFETKQPIILTKSGHATELIVDYYHRKYRHANHQTVMNEVRQRFNIPSLRSVCHRVRQNCCFCKVRESMPSVPPMGNLPAARLSPFIRPFTFTGIDYFGPFIVTNGRRTEKRWGVLFTCMTVRAVHLEVAFSLSTSSCIIAIRNFISRRGTPREMYCDQGTNFIGANRELSEALKGVNMQQLIEELDVPQTQWKFNPPAAPHFGGTWERLIHEILNGGLIEVEGIINSRPLIEVPVSLDEGSPLTPNHFLLGSSGGAKPLSTLNDSPAALRNTWQACQHYTNEFWKRWIASYLPSLVKRVKWFNPNKPLQNGDVVLITDELVPRGCWPMGRMVETIPSTNGEIRRARIKTTSGKILERPTVRLVVIASPADERLVDQLPNN</sequence>
<proteinExistence type="predicted"/>
<name>A0A182XPV1_ANOQN</name>
<dbReference type="Proteomes" id="UP000076407">
    <property type="component" value="Unassembled WGS sequence"/>
</dbReference>
<accession>A0A182XPV1</accession>